<feature type="region of interest" description="Disordered" evidence="1">
    <location>
        <begin position="490"/>
        <end position="527"/>
    </location>
</feature>
<dbReference type="Pfam" id="PF16683">
    <property type="entry name" value="TGase_elicitor"/>
    <property type="match status" value="1"/>
</dbReference>
<reference evidence="2" key="2">
    <citation type="submission" date="2023-04" db="EMBL/GenBank/DDBJ databases">
        <authorList>
            <person name="Beletskiy A.V."/>
            <person name="Mardanov A.V."/>
            <person name="Ravin N.V."/>
        </authorList>
    </citation>
    <scope>NUCLEOTIDE SEQUENCE</scope>
    <source>
        <strain evidence="2">GKL-01</strain>
    </source>
</reference>
<evidence type="ECO:0000313" key="2">
    <source>
        <dbReference type="EMBL" id="WGZ91852.1"/>
    </source>
</evidence>
<dbReference type="Proteomes" id="UP001300672">
    <property type="component" value="Chromosome"/>
</dbReference>
<evidence type="ECO:0008006" key="3">
    <source>
        <dbReference type="Google" id="ProtNLM"/>
    </source>
</evidence>
<dbReference type="EMBL" id="CP124755">
    <property type="protein sequence ID" value="WGZ91852.1"/>
    <property type="molecule type" value="Genomic_DNA"/>
</dbReference>
<feature type="compositionally biased region" description="Pro residues" evidence="1">
    <location>
        <begin position="496"/>
        <end position="519"/>
    </location>
</feature>
<dbReference type="GO" id="GO:0016755">
    <property type="term" value="F:aminoacyltransferase activity"/>
    <property type="evidence" value="ECO:0007669"/>
    <property type="project" value="InterPro"/>
</dbReference>
<dbReference type="KEGG" id="tdu:QJT80_05070"/>
<reference evidence="2" key="1">
    <citation type="journal article" date="2023" name="Int. J. Mol. Sci.">
        <title>Metagenomics Revealed a New Genus 'Candidatus Thiocaldithrix dubininis' gen. nov., sp. nov. and a New Species 'Candidatus Thiothrix putei' sp. nov. in the Family Thiotrichaceae, Some Members of Which Have Traits of Both Na+- and H+-Motive Energetics.</title>
        <authorList>
            <person name="Ravin N.V."/>
            <person name="Muntyan M.S."/>
            <person name="Smolyakov D.D."/>
            <person name="Rudenko T.S."/>
            <person name="Beletsky A.V."/>
            <person name="Mardanov A.V."/>
            <person name="Grabovich M.Y."/>
        </authorList>
    </citation>
    <scope>NUCLEOTIDE SEQUENCE</scope>
    <source>
        <strain evidence="2">GKL-01</strain>
    </source>
</reference>
<evidence type="ECO:0000256" key="1">
    <source>
        <dbReference type="SAM" id="MobiDB-lite"/>
    </source>
</evidence>
<accession>A0AA95H6M9</accession>
<sequence length="539" mass="59033">MPVEQEQALNAKLAEFKRDPKAFMNRLPSKTVVQNGADSVEPFSDAAVAQQAFIDARDHQRMMVLQPGSTDTQAPSRAPIASNDRPENLVDSLNLTTLEAIENAGLKQAYLPESPWSDDYWATYKGILGARYADPSFPANPDWKKNYDYIRANPTANILASGSAARINRMSPSEKYDALIGDSSETLTRAMWAEGKRYYDTHGDVESWMGICHGWAPAAYMLARPTKAITLKTPRNIPITFYPSDIKALASLLWANAPSSTKFIGGRCNDKEPQTDPLTGRALSSQCFDTNPGTWHLAMVNQIGANKRGLVLDATFDYQVWNQPAYGYSYTYFNPQTDNAVRTIAEAKVAIANYTNDKFKKYRSPQAVAVVGIEMSVSYVVETRPSQRDTDNPSYDAIRKVAYLYDLELDANGKIIGGEWYQNPHPDFLWTPPKGARAQTRYEAQAVGEWNANAALPTAWQAAAKSAAANQIAPLAVIVEQLIKFANSNSSTVNPTPSPSTPISPVPSPSNPTPPPTPSPSANTGGSWLARLLGRLFGA</sequence>
<dbReference type="AlphaFoldDB" id="A0AA95H6M9"/>
<name>A0AA95H6M9_9GAMM</name>
<proteinExistence type="predicted"/>
<protein>
    <recommendedName>
        <fullName evidence="3">Transglutaminase elicitor</fullName>
    </recommendedName>
</protein>
<dbReference type="InterPro" id="IPR032048">
    <property type="entry name" value="TGase_elicitor"/>
</dbReference>
<gene>
    <name evidence="2" type="ORF">QJT80_05070</name>
</gene>
<organism evidence="2">
    <name type="scientific">Candidatus Thiocaldithrix dubininis</name>
    <dbReference type="NCBI Taxonomy" id="3080823"/>
    <lineage>
        <taxon>Bacteria</taxon>
        <taxon>Pseudomonadati</taxon>
        <taxon>Pseudomonadota</taxon>
        <taxon>Gammaproteobacteria</taxon>
        <taxon>Thiotrichales</taxon>
        <taxon>Thiotrichaceae</taxon>
        <taxon>Candidatus Thiocaldithrix</taxon>
    </lineage>
</organism>
<feature type="region of interest" description="Disordered" evidence="1">
    <location>
        <begin position="67"/>
        <end position="87"/>
    </location>
</feature>